<keyword evidence="3 8" id="KW-0812">Transmembrane</keyword>
<evidence type="ECO:0000313" key="11">
    <source>
        <dbReference type="Proteomes" id="UP000009328"/>
    </source>
</evidence>
<feature type="transmembrane region" description="Helical" evidence="8">
    <location>
        <begin position="174"/>
        <end position="191"/>
    </location>
</feature>
<evidence type="ECO:0000256" key="7">
    <source>
        <dbReference type="SAM" id="MobiDB-lite"/>
    </source>
</evidence>
<accession>K0KS42</accession>
<dbReference type="Proteomes" id="UP000009328">
    <property type="component" value="Unassembled WGS sequence"/>
</dbReference>
<protein>
    <submittedName>
        <fullName evidence="10">Vitamin H transporter</fullName>
    </submittedName>
</protein>
<gene>
    <name evidence="10" type="ORF">BN7_3726</name>
</gene>
<keyword evidence="11" id="KW-1185">Reference proteome</keyword>
<dbReference type="PANTHER" id="PTHR43791">
    <property type="entry name" value="PERMEASE-RELATED"/>
    <property type="match status" value="1"/>
</dbReference>
<feature type="region of interest" description="Disordered" evidence="7">
    <location>
        <begin position="1"/>
        <end position="32"/>
    </location>
</feature>
<feature type="transmembrane region" description="Helical" evidence="8">
    <location>
        <begin position="228"/>
        <end position="248"/>
    </location>
</feature>
<dbReference type="PROSITE" id="PS50850">
    <property type="entry name" value="MFS"/>
    <property type="match status" value="1"/>
</dbReference>
<dbReference type="Gene3D" id="1.20.1250.20">
    <property type="entry name" value="MFS general substrate transporter like domains"/>
    <property type="match status" value="1"/>
</dbReference>
<dbReference type="InterPro" id="IPR011701">
    <property type="entry name" value="MFS"/>
</dbReference>
<dbReference type="AlphaFoldDB" id="K0KS42"/>
<dbReference type="STRING" id="1206466.K0KS42"/>
<evidence type="ECO:0000256" key="1">
    <source>
        <dbReference type="ARBA" id="ARBA00004141"/>
    </source>
</evidence>
<evidence type="ECO:0000259" key="9">
    <source>
        <dbReference type="PROSITE" id="PS50850"/>
    </source>
</evidence>
<sequence>MSGTEKDNVTTVVDSSLSDDQQTSNEHTHSRASHWSQKLPWFIPHERIVNETAEEIAEGYTLRKKDEDEREKLSYNVREYRDEANRKWYSFFNEYEYRLTKVEQARHDWWRWFEKGTPSAEKKLINKLTILIGFTSLLGFWSFSLSQTNLNNAYVSGMKEEIGMKGNDLIDTQVLFSAASIIFQLPFIYILPRLNPTYTLFVAELIWSIFTLAQTRVENPQTLKALRFLVGASECAFFPLVHYMFASWFRPMFASRQGSLLYFGLYIGNLTSGLLQASIHDALDGVHNLAGWRWMFLIDGLICLFIAFFTLFTIPGTPFYCYSIWLTDDEIKLARKIMRRNGTDEKPPTRKQFFDKAVWKKIFSSWHFWVFTISNLGGCKWVFHSLVKELE</sequence>
<reference evidence="10 11" key="1">
    <citation type="journal article" date="2012" name="Eukaryot. Cell">
        <title>Draft genome sequence of Wickerhamomyces ciferrii NRRL Y-1031 F-60-10.</title>
        <authorList>
            <person name="Schneider J."/>
            <person name="Andrea H."/>
            <person name="Blom J."/>
            <person name="Jaenicke S."/>
            <person name="Ruckert C."/>
            <person name="Schorsch C."/>
            <person name="Szczepanowski R."/>
            <person name="Farwick M."/>
            <person name="Goesmann A."/>
            <person name="Puhler A."/>
            <person name="Schaffer S."/>
            <person name="Tauch A."/>
            <person name="Kohler T."/>
            <person name="Brinkrolf K."/>
        </authorList>
    </citation>
    <scope>NUCLEOTIDE SEQUENCE [LARGE SCALE GENOMIC DNA]</scope>
    <source>
        <strain evidence="11">ATCC 14091 / BCRC 22168 / CBS 111 / JCM 3599 / NBRC 0793 / NRRL Y-1031 F-60-10</strain>
    </source>
</reference>
<proteinExistence type="inferred from homology"/>
<keyword evidence="2" id="KW-0813">Transport</keyword>
<organism evidence="10 11">
    <name type="scientific">Wickerhamomyces ciferrii (strain ATCC 14091 / BCRC 22168 / CBS 111 / JCM 3599 / NBRC 0793 / NRRL Y-1031 F-60-10)</name>
    <name type="common">Yeast</name>
    <name type="synonym">Pichia ciferrii</name>
    <dbReference type="NCBI Taxonomy" id="1206466"/>
    <lineage>
        <taxon>Eukaryota</taxon>
        <taxon>Fungi</taxon>
        <taxon>Dikarya</taxon>
        <taxon>Ascomycota</taxon>
        <taxon>Saccharomycotina</taxon>
        <taxon>Saccharomycetes</taxon>
        <taxon>Phaffomycetales</taxon>
        <taxon>Wickerhamomycetaceae</taxon>
        <taxon>Wickerhamomyces</taxon>
    </lineage>
</organism>
<dbReference type="eggNOG" id="KOG2533">
    <property type="taxonomic scope" value="Eukaryota"/>
</dbReference>
<feature type="transmembrane region" description="Helical" evidence="8">
    <location>
        <begin position="198"/>
        <end position="216"/>
    </location>
</feature>
<comment type="caution">
    <text evidence="10">The sequence shown here is derived from an EMBL/GenBank/DDBJ whole genome shotgun (WGS) entry which is preliminary data.</text>
</comment>
<comment type="subcellular location">
    <subcellularLocation>
        <location evidence="1">Membrane</location>
        <topology evidence="1">Multi-pass membrane protein</topology>
    </subcellularLocation>
</comment>
<feature type="transmembrane region" description="Helical" evidence="8">
    <location>
        <begin position="291"/>
        <end position="314"/>
    </location>
</feature>
<dbReference type="HOGENOM" id="CLU_001265_4_2_1"/>
<feature type="domain" description="Major facilitator superfamily (MFS) profile" evidence="9">
    <location>
        <begin position="128"/>
        <end position="391"/>
    </location>
</feature>
<keyword evidence="4 8" id="KW-1133">Transmembrane helix</keyword>
<dbReference type="EMBL" id="CAIF01000109">
    <property type="protein sequence ID" value="CCH44168.1"/>
    <property type="molecule type" value="Genomic_DNA"/>
</dbReference>
<evidence type="ECO:0000256" key="3">
    <source>
        <dbReference type="ARBA" id="ARBA00022692"/>
    </source>
</evidence>
<dbReference type="GO" id="GO:0016020">
    <property type="term" value="C:membrane"/>
    <property type="evidence" value="ECO:0007669"/>
    <property type="project" value="UniProtKB-SubCell"/>
</dbReference>
<name>K0KS42_WICCF</name>
<feature type="transmembrane region" description="Helical" evidence="8">
    <location>
        <begin position="260"/>
        <end position="279"/>
    </location>
</feature>
<evidence type="ECO:0000256" key="4">
    <source>
        <dbReference type="ARBA" id="ARBA00022989"/>
    </source>
</evidence>
<evidence type="ECO:0000256" key="5">
    <source>
        <dbReference type="ARBA" id="ARBA00023136"/>
    </source>
</evidence>
<dbReference type="SUPFAM" id="SSF103473">
    <property type="entry name" value="MFS general substrate transporter"/>
    <property type="match status" value="1"/>
</dbReference>
<dbReference type="Pfam" id="PF07690">
    <property type="entry name" value="MFS_1"/>
    <property type="match status" value="1"/>
</dbReference>
<feature type="transmembrane region" description="Helical" evidence="8">
    <location>
        <begin position="124"/>
        <end position="143"/>
    </location>
</feature>
<dbReference type="PANTHER" id="PTHR43791:SF15">
    <property type="entry name" value="TRANSPORTER SEO1-RELATED"/>
    <property type="match status" value="1"/>
</dbReference>
<evidence type="ECO:0000256" key="6">
    <source>
        <dbReference type="ARBA" id="ARBA00037968"/>
    </source>
</evidence>
<comment type="similarity">
    <text evidence="6">Belongs to the major facilitator superfamily. Allantoate permease family.</text>
</comment>
<feature type="compositionally biased region" description="Polar residues" evidence="7">
    <location>
        <begin position="9"/>
        <end position="25"/>
    </location>
</feature>
<dbReference type="FunFam" id="1.20.1250.20:FF:000065">
    <property type="entry name" value="Putative MFS pantothenate transporter"/>
    <property type="match status" value="1"/>
</dbReference>
<dbReference type="GO" id="GO:0022857">
    <property type="term" value="F:transmembrane transporter activity"/>
    <property type="evidence" value="ECO:0007669"/>
    <property type="project" value="InterPro"/>
</dbReference>
<evidence type="ECO:0000256" key="8">
    <source>
        <dbReference type="SAM" id="Phobius"/>
    </source>
</evidence>
<dbReference type="InParanoid" id="K0KS42"/>
<keyword evidence="5 8" id="KW-0472">Membrane</keyword>
<dbReference type="InterPro" id="IPR036259">
    <property type="entry name" value="MFS_trans_sf"/>
</dbReference>
<evidence type="ECO:0000313" key="10">
    <source>
        <dbReference type="EMBL" id="CCH44168.1"/>
    </source>
</evidence>
<evidence type="ECO:0000256" key="2">
    <source>
        <dbReference type="ARBA" id="ARBA00022448"/>
    </source>
</evidence>
<dbReference type="InterPro" id="IPR020846">
    <property type="entry name" value="MFS_dom"/>
</dbReference>